<evidence type="ECO:0000313" key="15">
    <source>
        <dbReference type="Proteomes" id="UP000177480"/>
    </source>
</evidence>
<reference evidence="14 15" key="1">
    <citation type="journal article" date="2016" name="Nat. Commun.">
        <title>Thousands of microbial genomes shed light on interconnected biogeochemical processes in an aquifer system.</title>
        <authorList>
            <person name="Anantharaman K."/>
            <person name="Brown C.T."/>
            <person name="Hug L.A."/>
            <person name="Sharon I."/>
            <person name="Castelle C.J."/>
            <person name="Probst A.J."/>
            <person name="Thomas B.C."/>
            <person name="Singh A."/>
            <person name="Wilkins M.J."/>
            <person name="Karaoz U."/>
            <person name="Brodie E.L."/>
            <person name="Williams K.H."/>
            <person name="Hubbard S.S."/>
            <person name="Banfield J.F."/>
        </authorList>
    </citation>
    <scope>NUCLEOTIDE SEQUENCE [LARGE SCALE GENOMIC DNA]</scope>
</reference>
<keyword evidence="3" id="KW-0813">Transport</keyword>
<evidence type="ECO:0000256" key="3">
    <source>
        <dbReference type="ARBA" id="ARBA00022448"/>
    </source>
</evidence>
<evidence type="ECO:0000256" key="4">
    <source>
        <dbReference type="ARBA" id="ARBA00022538"/>
    </source>
</evidence>
<evidence type="ECO:0000256" key="7">
    <source>
        <dbReference type="ARBA" id="ARBA00022958"/>
    </source>
</evidence>
<protein>
    <recommendedName>
        <fullName evidence="16">DUF1211 domain-containing protein</fullName>
    </recommendedName>
</protein>
<evidence type="ECO:0000256" key="9">
    <source>
        <dbReference type="ARBA" id="ARBA00023065"/>
    </source>
</evidence>
<organism evidence="14 15">
    <name type="scientific">Candidatus Ryanbacteria bacterium RIFCSPHIGHO2_01_FULL_45_22</name>
    <dbReference type="NCBI Taxonomy" id="1802114"/>
    <lineage>
        <taxon>Bacteria</taxon>
        <taxon>Candidatus Ryaniibacteriota</taxon>
    </lineage>
</organism>
<keyword evidence="11" id="KW-0407">Ion channel</keyword>
<evidence type="ECO:0000256" key="10">
    <source>
        <dbReference type="ARBA" id="ARBA00023136"/>
    </source>
</evidence>
<feature type="transmembrane region" description="Helical" evidence="13">
    <location>
        <begin position="70"/>
        <end position="90"/>
    </location>
</feature>
<evidence type="ECO:0000256" key="5">
    <source>
        <dbReference type="ARBA" id="ARBA00022692"/>
    </source>
</evidence>
<dbReference type="Pfam" id="PF06736">
    <property type="entry name" value="TMEM175"/>
    <property type="match status" value="1"/>
</dbReference>
<gene>
    <name evidence="14" type="ORF">A2719_02005</name>
</gene>
<dbReference type="PANTHER" id="PTHR31462:SF5">
    <property type="entry name" value="ENDOSOMAL_LYSOSOMAL PROTON CHANNEL TMEM175"/>
    <property type="match status" value="1"/>
</dbReference>
<feature type="transmembrane region" description="Helical" evidence="13">
    <location>
        <begin position="111"/>
        <end position="131"/>
    </location>
</feature>
<keyword evidence="5 13" id="KW-0812">Transmembrane</keyword>
<proteinExistence type="inferred from homology"/>
<evidence type="ECO:0000313" key="14">
    <source>
        <dbReference type="EMBL" id="OGZ42770.1"/>
    </source>
</evidence>
<evidence type="ECO:0000256" key="11">
    <source>
        <dbReference type="ARBA" id="ARBA00023303"/>
    </source>
</evidence>
<dbReference type="InterPro" id="IPR010617">
    <property type="entry name" value="TMEM175-like"/>
</dbReference>
<evidence type="ECO:0000256" key="6">
    <source>
        <dbReference type="ARBA" id="ARBA00022826"/>
    </source>
</evidence>
<evidence type="ECO:0000256" key="8">
    <source>
        <dbReference type="ARBA" id="ARBA00022989"/>
    </source>
</evidence>
<evidence type="ECO:0000256" key="13">
    <source>
        <dbReference type="SAM" id="Phobius"/>
    </source>
</evidence>
<evidence type="ECO:0000256" key="1">
    <source>
        <dbReference type="ARBA" id="ARBA00004141"/>
    </source>
</evidence>
<dbReference type="Proteomes" id="UP000177480">
    <property type="component" value="Unassembled WGS sequence"/>
</dbReference>
<evidence type="ECO:0000256" key="12">
    <source>
        <dbReference type="ARBA" id="ARBA00034430"/>
    </source>
</evidence>
<keyword evidence="7" id="KW-0630">Potassium</keyword>
<dbReference type="STRING" id="1802114.A2719_02005"/>
<keyword evidence="9" id="KW-0406">Ion transport</keyword>
<dbReference type="GO" id="GO:0015252">
    <property type="term" value="F:proton channel activity"/>
    <property type="evidence" value="ECO:0007669"/>
    <property type="project" value="InterPro"/>
</dbReference>
<feature type="transmembrane region" description="Helical" evidence="13">
    <location>
        <begin position="137"/>
        <end position="160"/>
    </location>
</feature>
<keyword evidence="10 13" id="KW-0472">Membrane</keyword>
<dbReference type="AlphaFoldDB" id="A0A1G2FYT2"/>
<comment type="caution">
    <text evidence="14">The sequence shown here is derived from an EMBL/GenBank/DDBJ whole genome shotgun (WGS) entry which is preliminary data.</text>
</comment>
<dbReference type="GO" id="GO:0005267">
    <property type="term" value="F:potassium channel activity"/>
    <property type="evidence" value="ECO:0007669"/>
    <property type="project" value="UniProtKB-KW"/>
</dbReference>
<evidence type="ECO:0008006" key="16">
    <source>
        <dbReference type="Google" id="ProtNLM"/>
    </source>
</evidence>
<accession>A0A1G2FYT2</accession>
<feature type="transmembrane region" description="Helical" evidence="13">
    <location>
        <begin position="37"/>
        <end position="58"/>
    </location>
</feature>
<evidence type="ECO:0000256" key="2">
    <source>
        <dbReference type="ARBA" id="ARBA00006920"/>
    </source>
</evidence>
<comment type="similarity">
    <text evidence="2">Belongs to the TMEM175 family.</text>
</comment>
<sequence length="232" mass="26744">MNNTRMSEPITRTTKSIRGRTSSLLTKDRVEMLSDGLFAIVMTILMFDIKVPLSFFPLSDSSLYYSLQSLWPLFSGYVVSFLVLSMFWMSHHVLFHAVSKNVNRQLITLNMFFLMFVALIPFSTHLLGVYHEYKTAVLVYGLNVIIIGTMLLSMFWYALYSREIKNGRLAEHTIRRIKIRIMLPPLFAALAILASYYSLSISLFLFAFPIMFNVIPGSLTFFERIFQNPISS</sequence>
<dbReference type="PANTHER" id="PTHR31462">
    <property type="entry name" value="ENDOSOMAL/LYSOSOMAL POTASSIUM CHANNEL TMEM175"/>
    <property type="match status" value="1"/>
</dbReference>
<comment type="catalytic activity">
    <reaction evidence="12">
        <text>K(+)(in) = K(+)(out)</text>
        <dbReference type="Rhea" id="RHEA:29463"/>
        <dbReference type="ChEBI" id="CHEBI:29103"/>
    </reaction>
</comment>
<keyword evidence="4" id="KW-0633">Potassium transport</keyword>
<comment type="subcellular location">
    <subcellularLocation>
        <location evidence="1">Membrane</location>
        <topology evidence="1">Multi-pass membrane protein</topology>
    </subcellularLocation>
</comment>
<keyword evidence="6" id="KW-0631">Potassium channel</keyword>
<feature type="transmembrane region" description="Helical" evidence="13">
    <location>
        <begin position="181"/>
        <end position="197"/>
    </location>
</feature>
<name>A0A1G2FYT2_9BACT</name>
<keyword evidence="8 13" id="KW-1133">Transmembrane helix</keyword>
<dbReference type="GO" id="GO:0016020">
    <property type="term" value="C:membrane"/>
    <property type="evidence" value="ECO:0007669"/>
    <property type="project" value="UniProtKB-SubCell"/>
</dbReference>
<dbReference type="EMBL" id="MHNK01000022">
    <property type="protein sequence ID" value="OGZ42770.1"/>
    <property type="molecule type" value="Genomic_DNA"/>
</dbReference>